<dbReference type="InterPro" id="IPR036388">
    <property type="entry name" value="WH-like_DNA-bd_sf"/>
</dbReference>
<evidence type="ECO:0000259" key="6">
    <source>
        <dbReference type="Pfam" id="PF08100"/>
    </source>
</evidence>
<dbReference type="Proteomes" id="UP000283530">
    <property type="component" value="Unassembled WGS sequence"/>
</dbReference>
<name>A0A443PNC7_9MAGN</name>
<dbReference type="PANTHER" id="PTHR11746">
    <property type="entry name" value="O-METHYLTRANSFERASE"/>
    <property type="match status" value="1"/>
</dbReference>
<keyword evidence="1 7" id="KW-0489">Methyltransferase</keyword>
<dbReference type="InterPro" id="IPR016461">
    <property type="entry name" value="COMT-like"/>
</dbReference>
<gene>
    <name evidence="7" type="ORF">CKAN_02149300</name>
</gene>
<keyword evidence="2 7" id="KW-0808">Transferase</keyword>
<organism evidence="7 8">
    <name type="scientific">Cinnamomum micranthum f. kanehirae</name>
    <dbReference type="NCBI Taxonomy" id="337451"/>
    <lineage>
        <taxon>Eukaryota</taxon>
        <taxon>Viridiplantae</taxon>
        <taxon>Streptophyta</taxon>
        <taxon>Embryophyta</taxon>
        <taxon>Tracheophyta</taxon>
        <taxon>Spermatophyta</taxon>
        <taxon>Magnoliopsida</taxon>
        <taxon>Magnoliidae</taxon>
        <taxon>Laurales</taxon>
        <taxon>Lauraceae</taxon>
        <taxon>Cinnamomum</taxon>
    </lineage>
</organism>
<dbReference type="Gene3D" id="1.10.10.10">
    <property type="entry name" value="Winged helix-like DNA-binding domain superfamily/Winged helix DNA-binding domain"/>
    <property type="match status" value="1"/>
</dbReference>
<dbReference type="InterPro" id="IPR012967">
    <property type="entry name" value="COMT_dimerisation"/>
</dbReference>
<dbReference type="PIRSF" id="PIRSF005739">
    <property type="entry name" value="O-mtase"/>
    <property type="match status" value="1"/>
</dbReference>
<feature type="domain" description="O-methyltransferase C-terminal" evidence="5">
    <location>
        <begin position="134"/>
        <end position="340"/>
    </location>
</feature>
<reference evidence="7 8" key="1">
    <citation type="journal article" date="2019" name="Nat. Plants">
        <title>Stout camphor tree genome fills gaps in understanding of flowering plant genome evolution.</title>
        <authorList>
            <person name="Chaw S.M."/>
            <person name="Liu Y.C."/>
            <person name="Wu Y.W."/>
            <person name="Wang H.Y."/>
            <person name="Lin C.I."/>
            <person name="Wu C.S."/>
            <person name="Ke H.M."/>
            <person name="Chang L.Y."/>
            <person name="Hsu C.Y."/>
            <person name="Yang H.T."/>
            <person name="Sudianto E."/>
            <person name="Hsu M.H."/>
            <person name="Wu K.P."/>
            <person name="Wang L.N."/>
            <person name="Leebens-Mack J.H."/>
            <person name="Tsai I.J."/>
        </authorList>
    </citation>
    <scope>NUCLEOTIDE SEQUENCE [LARGE SCALE GENOMIC DNA]</scope>
    <source>
        <strain evidence="8">cv. Chaw 1501</strain>
        <tissue evidence="7">Young leaves</tissue>
    </source>
</reference>
<dbReference type="GO" id="GO:0046983">
    <property type="term" value="F:protein dimerization activity"/>
    <property type="evidence" value="ECO:0007669"/>
    <property type="project" value="InterPro"/>
</dbReference>
<dbReference type="PROSITE" id="PS51683">
    <property type="entry name" value="SAM_OMT_II"/>
    <property type="match status" value="1"/>
</dbReference>
<dbReference type="GO" id="GO:0032259">
    <property type="term" value="P:methylation"/>
    <property type="evidence" value="ECO:0007669"/>
    <property type="project" value="UniProtKB-KW"/>
</dbReference>
<keyword evidence="8" id="KW-1185">Reference proteome</keyword>
<comment type="caution">
    <text evidence="7">The sequence shown here is derived from an EMBL/GenBank/DDBJ whole genome shotgun (WGS) entry which is preliminary data.</text>
</comment>
<dbReference type="SUPFAM" id="SSF46785">
    <property type="entry name" value="Winged helix' DNA-binding domain"/>
    <property type="match status" value="1"/>
</dbReference>
<dbReference type="AlphaFoldDB" id="A0A443PNC7"/>
<evidence type="ECO:0000259" key="5">
    <source>
        <dbReference type="Pfam" id="PF00891"/>
    </source>
</evidence>
<dbReference type="GO" id="GO:0008171">
    <property type="term" value="F:O-methyltransferase activity"/>
    <property type="evidence" value="ECO:0007669"/>
    <property type="project" value="InterPro"/>
</dbReference>
<evidence type="ECO:0000256" key="1">
    <source>
        <dbReference type="ARBA" id="ARBA00022603"/>
    </source>
</evidence>
<dbReference type="OrthoDB" id="531152at2759"/>
<evidence type="ECO:0000256" key="2">
    <source>
        <dbReference type="ARBA" id="ARBA00022679"/>
    </source>
</evidence>
<dbReference type="SUPFAM" id="SSF53335">
    <property type="entry name" value="S-adenosyl-L-methionine-dependent methyltransferases"/>
    <property type="match status" value="1"/>
</dbReference>
<dbReference type="EMBL" id="QPKB01000009">
    <property type="protein sequence ID" value="RWR92283.1"/>
    <property type="molecule type" value="Genomic_DNA"/>
</dbReference>
<keyword evidence="3" id="KW-0949">S-adenosyl-L-methionine</keyword>
<dbReference type="InterPro" id="IPR036390">
    <property type="entry name" value="WH_DNA-bd_sf"/>
</dbReference>
<evidence type="ECO:0000313" key="8">
    <source>
        <dbReference type="Proteomes" id="UP000283530"/>
    </source>
</evidence>
<dbReference type="Gene3D" id="3.40.50.150">
    <property type="entry name" value="Vaccinia Virus protein VP39"/>
    <property type="match status" value="1"/>
</dbReference>
<proteinExistence type="predicted"/>
<feature type="active site" description="Proton acceptor" evidence="4">
    <location>
        <position position="264"/>
    </location>
</feature>
<sequence>MEEAAATEMRALGQVFAHATAFADTMLLKLAVQLGLADIIHAHTQKNPEGITLTQLAKSLPLDQVNINNLSRIMGCMVRMGLFSMSTTSQGQEDLFKPTHSSEFILKDGKKSILPLIMPVMQEWAISPWHFLDVALDGNKKNLTPFEKKHGCKLWEAFSKQPMMGMMFYEAMKAETMALIPEVIKVCEVTFQRIGSLIDVGGATGIGASSIAAQFPHVKCSVLDRPDVVALAKFAGCPNVEFLAGDMFTSIPHADALLLKKILHDWGDDECLKILQRCKETLPKGGGTVIIVEAVMDKEMDGDDAWSRVKMANDMGMMVFTGGKERTAEEWKVLLASAGFDIYKITPIMVGHSVIEAHPLP</sequence>
<feature type="domain" description="O-methyltransferase dimerisation" evidence="6">
    <location>
        <begin position="18"/>
        <end position="107"/>
    </location>
</feature>
<dbReference type="InterPro" id="IPR001077">
    <property type="entry name" value="COMT_C"/>
</dbReference>
<dbReference type="STRING" id="337451.A0A443PNC7"/>
<evidence type="ECO:0000256" key="4">
    <source>
        <dbReference type="PIRSR" id="PIRSR005739-1"/>
    </source>
</evidence>
<evidence type="ECO:0000256" key="3">
    <source>
        <dbReference type="ARBA" id="ARBA00022691"/>
    </source>
</evidence>
<protein>
    <submittedName>
        <fullName evidence="7">RS-norcoclaurine 6-O-methyltransferase-like protein</fullName>
    </submittedName>
</protein>
<dbReference type="InterPro" id="IPR029063">
    <property type="entry name" value="SAM-dependent_MTases_sf"/>
</dbReference>
<evidence type="ECO:0000313" key="7">
    <source>
        <dbReference type="EMBL" id="RWR92283.1"/>
    </source>
</evidence>
<accession>A0A443PNC7</accession>
<dbReference type="Pfam" id="PF08100">
    <property type="entry name" value="Dimerisation"/>
    <property type="match status" value="1"/>
</dbReference>
<dbReference type="Pfam" id="PF00891">
    <property type="entry name" value="Methyltransf_2"/>
    <property type="match status" value="1"/>
</dbReference>